<protein>
    <recommendedName>
        <fullName evidence="4">RHS repeat protein</fullName>
    </recommendedName>
</protein>
<dbReference type="Gene3D" id="2.180.10.10">
    <property type="entry name" value="RHS repeat-associated core"/>
    <property type="match status" value="1"/>
</dbReference>
<dbReference type="Proteomes" id="UP001138540">
    <property type="component" value="Unassembled WGS sequence"/>
</dbReference>
<gene>
    <name evidence="2" type="ORF">HNP60_002636</name>
</gene>
<feature type="chain" id="PRO_5046696793" description="RHS repeat protein" evidence="1">
    <location>
        <begin position="20"/>
        <end position="174"/>
    </location>
</feature>
<sequence>MVATLFASSFLCVSSGFSAETQTFSYDALGRLASAQSSGTVNNGQVRSTCFDAAGNRTVYKSDSGGALANCSAGPVNQPPVANPDSTTIARCAIVSLNVTANDTDPEGHLPLAVQSVAGGSGLSLSIISASTIMVESLGSSGVKTFTYVIADSLGATATGNVTITVSNVNYCGV</sequence>
<keyword evidence="1" id="KW-0732">Signal</keyword>
<evidence type="ECO:0000256" key="1">
    <source>
        <dbReference type="SAM" id="SignalP"/>
    </source>
</evidence>
<evidence type="ECO:0008006" key="4">
    <source>
        <dbReference type="Google" id="ProtNLM"/>
    </source>
</evidence>
<dbReference type="Pfam" id="PF17963">
    <property type="entry name" value="Big_9"/>
    <property type="match status" value="1"/>
</dbReference>
<feature type="signal peptide" evidence="1">
    <location>
        <begin position="1"/>
        <end position="19"/>
    </location>
</feature>
<organism evidence="2 3">
    <name type="scientific">Sphingobium lignivorans</name>
    <dbReference type="NCBI Taxonomy" id="2735886"/>
    <lineage>
        <taxon>Bacteria</taxon>
        <taxon>Pseudomonadati</taxon>
        <taxon>Pseudomonadota</taxon>
        <taxon>Alphaproteobacteria</taxon>
        <taxon>Sphingomonadales</taxon>
        <taxon>Sphingomonadaceae</taxon>
        <taxon>Sphingobium</taxon>
    </lineage>
</organism>
<dbReference type="EMBL" id="JACHKA010000001">
    <property type="protein sequence ID" value="MBB5986662.1"/>
    <property type="molecule type" value="Genomic_DNA"/>
</dbReference>
<accession>A0ABR6NJ74</accession>
<reference evidence="2 3" key="1">
    <citation type="submission" date="2020-08" db="EMBL/GenBank/DDBJ databases">
        <title>Exploring microbial biodiversity for novel pathways involved in the catabolism of aromatic compounds derived from lignin.</title>
        <authorList>
            <person name="Elkins J."/>
        </authorList>
    </citation>
    <scope>NUCLEOTIDE SEQUENCE [LARGE SCALE GENOMIC DNA]</scope>
    <source>
        <strain evidence="2 3">B1D3A</strain>
    </source>
</reference>
<name>A0ABR6NJ74_9SPHN</name>
<comment type="caution">
    <text evidence="2">The sequence shown here is derived from an EMBL/GenBank/DDBJ whole genome shotgun (WGS) entry which is preliminary data.</text>
</comment>
<proteinExistence type="predicted"/>
<evidence type="ECO:0000313" key="2">
    <source>
        <dbReference type="EMBL" id="MBB5986662.1"/>
    </source>
</evidence>
<keyword evidence="3" id="KW-1185">Reference proteome</keyword>
<evidence type="ECO:0000313" key="3">
    <source>
        <dbReference type="Proteomes" id="UP001138540"/>
    </source>
</evidence>